<evidence type="ECO:0000313" key="3">
    <source>
        <dbReference type="EMBL" id="GAA4001182.1"/>
    </source>
</evidence>
<reference evidence="4" key="1">
    <citation type="journal article" date="2019" name="Int. J. Syst. Evol. Microbiol.">
        <title>The Global Catalogue of Microorganisms (GCM) 10K type strain sequencing project: providing services to taxonomists for standard genome sequencing and annotation.</title>
        <authorList>
            <consortium name="The Broad Institute Genomics Platform"/>
            <consortium name="The Broad Institute Genome Sequencing Center for Infectious Disease"/>
            <person name="Wu L."/>
            <person name="Ma J."/>
        </authorList>
    </citation>
    <scope>NUCLEOTIDE SEQUENCE [LARGE SCALE GENOMIC DNA]</scope>
    <source>
        <strain evidence="4">JCM 17224</strain>
    </source>
</reference>
<keyword evidence="4" id="KW-1185">Reference proteome</keyword>
<organism evidence="3 4">
    <name type="scientific">Hymenobacter fastidiosus</name>
    <dbReference type="NCBI Taxonomy" id="486264"/>
    <lineage>
        <taxon>Bacteria</taxon>
        <taxon>Pseudomonadati</taxon>
        <taxon>Bacteroidota</taxon>
        <taxon>Cytophagia</taxon>
        <taxon>Cytophagales</taxon>
        <taxon>Hymenobacteraceae</taxon>
        <taxon>Hymenobacter</taxon>
    </lineage>
</organism>
<comment type="caution">
    <text evidence="3">The sequence shown here is derived from an EMBL/GenBank/DDBJ whole genome shotgun (WGS) entry which is preliminary data.</text>
</comment>
<gene>
    <name evidence="3" type="ORF">GCM10022408_10470</name>
</gene>
<feature type="domain" description="Outer membrane protein beta-barrel" evidence="2">
    <location>
        <begin position="21"/>
        <end position="201"/>
    </location>
</feature>
<dbReference type="InterPro" id="IPR011250">
    <property type="entry name" value="OMP/PagP_B-barrel"/>
</dbReference>
<dbReference type="Pfam" id="PF13568">
    <property type="entry name" value="OMP_b-brl_2"/>
    <property type="match status" value="1"/>
</dbReference>
<accession>A0ABP7RRB9</accession>
<proteinExistence type="predicted"/>
<dbReference type="InterPro" id="IPR025665">
    <property type="entry name" value="Beta-barrel_OMP_2"/>
</dbReference>
<name>A0ABP7RRB9_9BACT</name>
<feature type="signal peptide" evidence="1">
    <location>
        <begin position="1"/>
        <end position="20"/>
    </location>
</feature>
<feature type="chain" id="PRO_5045044466" description="Outer membrane protein beta-barrel domain-containing protein" evidence="1">
    <location>
        <begin position="21"/>
        <end position="228"/>
    </location>
</feature>
<sequence length="228" mass="24231">MKKSFLALLLLGASAGAASAQVEIGLKLSPSVTYLRADSPSGSSFQNEKSKLSLGGGLVVDYFFGQNYAFSTGLWLTGKGGSVSYTDITSPTNATPVTRTQKIGLQYLEVPVSVKLFTNDIATDTKLYFQIGGSAGALIGGRLDGEKRSTDPANNQETEAVKRFILPDAAALVGAGVEYQLGQSTKVFGGLSYHRGLVNIDKYFDKTRGIKDVSIKNNEIALDLGIKF</sequence>
<evidence type="ECO:0000313" key="4">
    <source>
        <dbReference type="Proteomes" id="UP001500567"/>
    </source>
</evidence>
<dbReference type="RefSeq" id="WP_345071464.1">
    <property type="nucleotide sequence ID" value="NZ_BAABDJ010000007.1"/>
</dbReference>
<evidence type="ECO:0000259" key="2">
    <source>
        <dbReference type="Pfam" id="PF13568"/>
    </source>
</evidence>
<dbReference type="SUPFAM" id="SSF56925">
    <property type="entry name" value="OMPA-like"/>
    <property type="match status" value="1"/>
</dbReference>
<keyword evidence="1" id="KW-0732">Signal</keyword>
<protein>
    <recommendedName>
        <fullName evidence="2">Outer membrane protein beta-barrel domain-containing protein</fullName>
    </recommendedName>
</protein>
<dbReference type="EMBL" id="BAABDJ010000007">
    <property type="protein sequence ID" value="GAA4001182.1"/>
    <property type="molecule type" value="Genomic_DNA"/>
</dbReference>
<evidence type="ECO:0000256" key="1">
    <source>
        <dbReference type="SAM" id="SignalP"/>
    </source>
</evidence>
<dbReference type="Proteomes" id="UP001500567">
    <property type="component" value="Unassembled WGS sequence"/>
</dbReference>